<evidence type="ECO:0000313" key="5">
    <source>
        <dbReference type="Proteomes" id="UP000499080"/>
    </source>
</evidence>
<sequence length="107" mass="12623">MRSKKMIIVWFPSETNKHERVKRQLVAWWQNLHLKLRGYHVGDLIPSKILHVPMLGVNEIRRVKRLSANLAWKFREGMAPQLSSSDQCSELRGLNSISFMLHQKQDF</sequence>
<dbReference type="EMBL" id="BGPR01163571">
    <property type="protein sequence ID" value="GBM04859.1"/>
    <property type="molecule type" value="Genomic_DNA"/>
</dbReference>
<evidence type="ECO:0000313" key="2">
    <source>
        <dbReference type="EMBL" id="GBM04813.1"/>
    </source>
</evidence>
<gene>
    <name evidence="4" type="ORF">AVEN_113555_1</name>
    <name evidence="1" type="ORF">AVEN_224899_1</name>
    <name evidence="3" type="ORF">AVEN_23781_1</name>
    <name evidence="2" type="ORF">AVEN_268932_1</name>
</gene>
<comment type="caution">
    <text evidence="1">The sequence shown here is derived from an EMBL/GenBank/DDBJ whole genome shotgun (WGS) entry which is preliminary data.</text>
</comment>
<organism evidence="1 5">
    <name type="scientific">Araneus ventricosus</name>
    <name type="common">Orbweaver spider</name>
    <name type="synonym">Epeira ventricosa</name>
    <dbReference type="NCBI Taxonomy" id="182803"/>
    <lineage>
        <taxon>Eukaryota</taxon>
        <taxon>Metazoa</taxon>
        <taxon>Ecdysozoa</taxon>
        <taxon>Arthropoda</taxon>
        <taxon>Chelicerata</taxon>
        <taxon>Arachnida</taxon>
        <taxon>Araneae</taxon>
        <taxon>Araneomorphae</taxon>
        <taxon>Entelegynae</taxon>
        <taxon>Araneoidea</taxon>
        <taxon>Araneidae</taxon>
        <taxon>Araneus</taxon>
    </lineage>
</organism>
<evidence type="ECO:0000313" key="1">
    <source>
        <dbReference type="EMBL" id="GBM04793.1"/>
    </source>
</evidence>
<accession>A0A4Y2CKB7</accession>
<evidence type="ECO:0000313" key="4">
    <source>
        <dbReference type="EMBL" id="GBM04859.1"/>
    </source>
</evidence>
<reference evidence="1 5" key="1">
    <citation type="journal article" date="2019" name="Sci. Rep.">
        <title>Orb-weaving spider Araneus ventricosus genome elucidates the spidroin gene catalogue.</title>
        <authorList>
            <person name="Kono N."/>
            <person name="Nakamura H."/>
            <person name="Ohtoshi R."/>
            <person name="Moran D.A.P."/>
            <person name="Shinohara A."/>
            <person name="Yoshida Y."/>
            <person name="Fujiwara M."/>
            <person name="Mori M."/>
            <person name="Tomita M."/>
            <person name="Arakawa K."/>
        </authorList>
    </citation>
    <scope>NUCLEOTIDE SEQUENCE [LARGE SCALE GENOMIC DNA]</scope>
</reference>
<dbReference type="AlphaFoldDB" id="A0A4Y2CKB7"/>
<name>A0A4Y2CKB7_ARAVE</name>
<dbReference type="Proteomes" id="UP000499080">
    <property type="component" value="Unassembled WGS sequence"/>
</dbReference>
<evidence type="ECO:0000313" key="3">
    <source>
        <dbReference type="EMBL" id="GBM04820.1"/>
    </source>
</evidence>
<keyword evidence="5" id="KW-1185">Reference proteome</keyword>
<dbReference type="EMBL" id="BGPR01163552">
    <property type="protein sequence ID" value="GBM04793.1"/>
    <property type="molecule type" value="Genomic_DNA"/>
</dbReference>
<proteinExistence type="predicted"/>
<protein>
    <submittedName>
        <fullName evidence="1">Uncharacterized protein</fullName>
    </submittedName>
</protein>
<dbReference type="EMBL" id="BGPR01163557">
    <property type="protein sequence ID" value="GBM04813.1"/>
    <property type="molecule type" value="Genomic_DNA"/>
</dbReference>
<dbReference type="EMBL" id="BGPR01163560">
    <property type="protein sequence ID" value="GBM04820.1"/>
    <property type="molecule type" value="Genomic_DNA"/>
</dbReference>